<feature type="region of interest" description="Disordered" evidence="12">
    <location>
        <begin position="1"/>
        <end position="20"/>
    </location>
</feature>
<evidence type="ECO:0000259" key="13">
    <source>
        <dbReference type="PROSITE" id="PS50880"/>
    </source>
</evidence>
<dbReference type="InterPro" id="IPR018522">
    <property type="entry name" value="TopoIIA_CS"/>
</dbReference>
<accession>A0A3N4Z4L0</accession>
<evidence type="ECO:0000256" key="1">
    <source>
        <dbReference type="ARBA" id="ARBA00000185"/>
    </source>
</evidence>
<evidence type="ECO:0000256" key="11">
    <source>
        <dbReference type="ARBA" id="ARBA00023235"/>
    </source>
</evidence>
<name>A0A3N4Z4L0_9MICO</name>
<dbReference type="CDD" id="cd16928">
    <property type="entry name" value="HATPase_GyrB-like"/>
    <property type="match status" value="1"/>
</dbReference>
<proteinExistence type="inferred from homology"/>
<keyword evidence="6" id="KW-0547">Nucleotide-binding</keyword>
<evidence type="ECO:0000256" key="4">
    <source>
        <dbReference type="ARBA" id="ARBA00012895"/>
    </source>
</evidence>
<keyword evidence="8" id="KW-0460">Magnesium</keyword>
<dbReference type="InterPro" id="IPR014721">
    <property type="entry name" value="Ribsml_uS5_D2-typ_fold_subgr"/>
</dbReference>
<dbReference type="InterPro" id="IPR002288">
    <property type="entry name" value="DNA_gyrase_B_C"/>
</dbReference>
<dbReference type="FunFam" id="3.30.565.10:FF:000088">
    <property type="entry name" value="DNA topoisomerase (ATP-hydrolyzing)"/>
    <property type="match status" value="1"/>
</dbReference>
<dbReference type="PANTHER" id="PTHR45866">
    <property type="entry name" value="DNA GYRASE/TOPOISOMERASE SUBUNIT B"/>
    <property type="match status" value="1"/>
</dbReference>
<dbReference type="InterPro" id="IPR013760">
    <property type="entry name" value="Topo_IIA-like_dom_sf"/>
</dbReference>
<organism evidence="14 15">
    <name type="scientific">Myceligenerans xiligouense</name>
    <dbReference type="NCBI Taxonomy" id="253184"/>
    <lineage>
        <taxon>Bacteria</taxon>
        <taxon>Bacillati</taxon>
        <taxon>Actinomycetota</taxon>
        <taxon>Actinomycetes</taxon>
        <taxon>Micrococcales</taxon>
        <taxon>Promicromonosporaceae</taxon>
        <taxon>Myceligenerans</taxon>
    </lineage>
</organism>
<dbReference type="EMBL" id="RKQZ01000001">
    <property type="protein sequence ID" value="RPF20858.1"/>
    <property type="molecule type" value="Genomic_DNA"/>
</dbReference>
<dbReference type="GO" id="GO:0046872">
    <property type="term" value="F:metal ion binding"/>
    <property type="evidence" value="ECO:0007669"/>
    <property type="project" value="UniProtKB-KW"/>
</dbReference>
<dbReference type="Gene3D" id="3.40.50.670">
    <property type="match status" value="1"/>
</dbReference>
<comment type="catalytic activity">
    <reaction evidence="1">
        <text>ATP-dependent breakage, passage and rejoining of double-stranded DNA.</text>
        <dbReference type="EC" id="5.6.2.2"/>
    </reaction>
</comment>
<evidence type="ECO:0000256" key="10">
    <source>
        <dbReference type="ARBA" id="ARBA00023125"/>
    </source>
</evidence>
<dbReference type="Gene3D" id="3.30.230.10">
    <property type="match status" value="1"/>
</dbReference>
<dbReference type="NCBIfam" id="NF004189">
    <property type="entry name" value="PRK05644.1"/>
    <property type="match status" value="1"/>
</dbReference>
<dbReference type="CDD" id="cd00822">
    <property type="entry name" value="TopoII_Trans_DNA_gyrase"/>
    <property type="match status" value="1"/>
</dbReference>
<dbReference type="PRINTS" id="PR00418">
    <property type="entry name" value="TPI2FAMILY"/>
</dbReference>
<dbReference type="InterPro" id="IPR000565">
    <property type="entry name" value="Topo_IIA_B"/>
</dbReference>
<dbReference type="InterPro" id="IPR036890">
    <property type="entry name" value="HATPase_C_sf"/>
</dbReference>
<evidence type="ECO:0000256" key="5">
    <source>
        <dbReference type="ARBA" id="ARBA00022723"/>
    </source>
</evidence>
<keyword evidence="7" id="KW-0067">ATP-binding</keyword>
<evidence type="ECO:0000256" key="9">
    <source>
        <dbReference type="ARBA" id="ARBA00023029"/>
    </source>
</evidence>
<dbReference type="GO" id="GO:0034335">
    <property type="term" value="F:DNA negative supercoiling activity"/>
    <property type="evidence" value="ECO:0007669"/>
    <property type="project" value="UniProtKB-ARBA"/>
</dbReference>
<dbReference type="SMART" id="SM00387">
    <property type="entry name" value="HATPase_c"/>
    <property type="match status" value="1"/>
</dbReference>
<dbReference type="SUPFAM" id="SSF56719">
    <property type="entry name" value="Type II DNA topoisomerase"/>
    <property type="match status" value="1"/>
</dbReference>
<evidence type="ECO:0000256" key="12">
    <source>
        <dbReference type="SAM" id="MobiDB-lite"/>
    </source>
</evidence>
<evidence type="ECO:0000313" key="14">
    <source>
        <dbReference type="EMBL" id="RPF20858.1"/>
    </source>
</evidence>
<keyword evidence="15" id="KW-1185">Reference proteome</keyword>
<comment type="similarity">
    <text evidence="3">Belongs to the type II topoisomerase GyrB family.</text>
</comment>
<dbReference type="InterPro" id="IPR020568">
    <property type="entry name" value="Ribosomal_Su5_D2-typ_SF"/>
</dbReference>
<dbReference type="InterPro" id="IPR013506">
    <property type="entry name" value="Topo_IIA_bsu_dom2"/>
</dbReference>
<dbReference type="FunFam" id="3.40.50.670:FF:000002">
    <property type="entry name" value="DNA gyrase subunit B"/>
    <property type="match status" value="1"/>
</dbReference>
<dbReference type="Proteomes" id="UP000280501">
    <property type="component" value="Unassembled WGS sequence"/>
</dbReference>
<sequence>MNRRHADPPTPGGGRGARTALVPRRFLRPSTMCLRTSVLRGGHRVSDTSSTLWPVTATARPEKESSYTARHLSVLEGLEAVRKRPGMYIGTTDSRGLMHCLWEIIDNSVDEALGGHATKIDVVLHADSSVTVADDGRGIPVDVEPKTGLSGVEVVYTKLHAGGKFGGGSYAASGGLHGVGASVVNALSARLDVEVDRAGKTHRMTFHRGEPGLFADPPSGAGPDVPFEPFTDHSELAVVGKVKRGVTGTRVRYWADRQIFPKTAVFSYDELVTRARQTSFLVPGLEIRIRDERGLPGTPGESGVHEEVFKHDGGVIDFVEHLAPDAPVTAIWRLQGSGTFSETVPVLDEKGHMTPQAVQRDCEVDVALRWGTGYETEVRSFVNIISTPKGGTHQTGFDQGLLKVIRKAVETNARKLKVSTKENAERIEKDDILAGLTAVVTVRLAEPQFEGQTKEVLGTGPVRQIVSRVVEKEIHAHLTSTKRDDKTQAALLLEKIVAEMRARITARKQKEISRRKNALETSSLPAKLADCRSDDVNKSELFIVEGDSALGTAKLARSSDFQALLPIRGKILNVQKASISDMLRNAECAAIIQVLGAGSGRSFDLEAARYGKVVLMTDADVDGAHIRTLLLTLFYRYMKPLIEAGRVFAAVPPLHRIELPASGRRKTEYIYTYSEAELRTTLHKLDKAGRRYKDEIQRYKGLGEMDADQLAETTMSPRHRTLRRVTAEHAEAAERVFDLLMGSDVAPRKKFIVDGASELDRERIDV</sequence>
<dbReference type="Pfam" id="PF00986">
    <property type="entry name" value="DNA_gyraseB_C"/>
    <property type="match status" value="1"/>
</dbReference>
<dbReference type="SUPFAM" id="SSF55874">
    <property type="entry name" value="ATPase domain of HSP90 chaperone/DNA topoisomerase II/histidine kinase"/>
    <property type="match status" value="1"/>
</dbReference>
<dbReference type="Pfam" id="PF02518">
    <property type="entry name" value="HATPase_c"/>
    <property type="match status" value="1"/>
</dbReference>
<dbReference type="AlphaFoldDB" id="A0A3N4Z4L0"/>
<feature type="domain" description="Toprim" evidence="13">
    <location>
        <begin position="539"/>
        <end position="653"/>
    </location>
</feature>
<dbReference type="GO" id="GO:0006265">
    <property type="term" value="P:DNA topological change"/>
    <property type="evidence" value="ECO:0007669"/>
    <property type="project" value="InterPro"/>
</dbReference>
<dbReference type="InterPro" id="IPR003594">
    <property type="entry name" value="HATPase_dom"/>
</dbReference>
<gene>
    <name evidence="14" type="ORF">EDD34_1465</name>
</gene>
<reference evidence="14 15" key="1">
    <citation type="submission" date="2018-11" db="EMBL/GenBank/DDBJ databases">
        <title>Sequencing the genomes of 1000 actinobacteria strains.</title>
        <authorList>
            <person name="Klenk H.-P."/>
        </authorList>
    </citation>
    <scope>NUCLEOTIDE SEQUENCE [LARGE SCALE GENOMIC DNA]</scope>
    <source>
        <strain evidence="14 15">DSM 15700</strain>
    </source>
</reference>
<protein>
    <recommendedName>
        <fullName evidence="4">DNA topoisomerase (ATP-hydrolyzing)</fullName>
        <ecNumber evidence="4">5.6.2.2</ecNumber>
    </recommendedName>
</protein>
<comment type="cofactor">
    <cofactor evidence="2">
        <name>Mg(2+)</name>
        <dbReference type="ChEBI" id="CHEBI:18420"/>
    </cofactor>
</comment>
<dbReference type="GO" id="GO:0005524">
    <property type="term" value="F:ATP binding"/>
    <property type="evidence" value="ECO:0007669"/>
    <property type="project" value="UniProtKB-KW"/>
</dbReference>
<dbReference type="InterPro" id="IPR013759">
    <property type="entry name" value="Topo_IIA_B_C"/>
</dbReference>
<keyword evidence="10" id="KW-0238">DNA-binding</keyword>
<dbReference type="SMART" id="SM00433">
    <property type="entry name" value="TOP2c"/>
    <property type="match status" value="1"/>
</dbReference>
<dbReference type="InterPro" id="IPR006171">
    <property type="entry name" value="TOPRIM_dom"/>
</dbReference>
<dbReference type="InterPro" id="IPR001241">
    <property type="entry name" value="Topo_IIA"/>
</dbReference>
<evidence type="ECO:0000256" key="8">
    <source>
        <dbReference type="ARBA" id="ARBA00022842"/>
    </source>
</evidence>
<dbReference type="SUPFAM" id="SSF54211">
    <property type="entry name" value="Ribosomal protein S5 domain 2-like"/>
    <property type="match status" value="1"/>
</dbReference>
<keyword evidence="11 14" id="KW-0413">Isomerase</keyword>
<evidence type="ECO:0000313" key="15">
    <source>
        <dbReference type="Proteomes" id="UP000280501"/>
    </source>
</evidence>
<dbReference type="Pfam" id="PF00204">
    <property type="entry name" value="DNA_gyraseB"/>
    <property type="match status" value="1"/>
</dbReference>
<evidence type="ECO:0000256" key="2">
    <source>
        <dbReference type="ARBA" id="ARBA00001946"/>
    </source>
</evidence>
<dbReference type="PROSITE" id="PS50880">
    <property type="entry name" value="TOPRIM"/>
    <property type="match status" value="1"/>
</dbReference>
<dbReference type="EC" id="5.6.2.2" evidence="4"/>
<dbReference type="Gene3D" id="3.30.565.10">
    <property type="entry name" value="Histidine kinase-like ATPase, C-terminal domain"/>
    <property type="match status" value="1"/>
</dbReference>
<dbReference type="PRINTS" id="PR01159">
    <property type="entry name" value="DNAGYRASEB"/>
</dbReference>
<dbReference type="Pfam" id="PF01751">
    <property type="entry name" value="Toprim"/>
    <property type="match status" value="1"/>
</dbReference>
<keyword evidence="5" id="KW-0479">Metal-binding</keyword>
<keyword evidence="9" id="KW-0799">Topoisomerase</keyword>
<evidence type="ECO:0000256" key="7">
    <source>
        <dbReference type="ARBA" id="ARBA00022840"/>
    </source>
</evidence>
<comment type="caution">
    <text evidence="14">The sequence shown here is derived from an EMBL/GenBank/DDBJ whole genome shotgun (WGS) entry which is preliminary data.</text>
</comment>
<evidence type="ECO:0000256" key="6">
    <source>
        <dbReference type="ARBA" id="ARBA00022741"/>
    </source>
</evidence>
<evidence type="ECO:0000256" key="3">
    <source>
        <dbReference type="ARBA" id="ARBA00010708"/>
    </source>
</evidence>
<dbReference type="GO" id="GO:0003677">
    <property type="term" value="F:DNA binding"/>
    <property type="evidence" value="ECO:0007669"/>
    <property type="project" value="UniProtKB-KW"/>
</dbReference>
<dbReference type="PROSITE" id="PS00177">
    <property type="entry name" value="TOPOISOMERASE_II"/>
    <property type="match status" value="1"/>
</dbReference>
<dbReference type="PANTHER" id="PTHR45866:SF1">
    <property type="entry name" value="DNA GYRASE SUBUNIT B, MITOCHONDRIAL"/>
    <property type="match status" value="1"/>
</dbReference>